<evidence type="ECO:0000256" key="1">
    <source>
        <dbReference type="ARBA" id="ARBA00004117"/>
    </source>
</evidence>
<dbReference type="InterPro" id="IPR037925">
    <property type="entry name" value="FlgE/F/G-like"/>
</dbReference>
<feature type="domain" description="Flagellar hook protein FlgE/F/G-like D1" evidence="7">
    <location>
        <begin position="88"/>
        <end position="152"/>
    </location>
</feature>
<dbReference type="GO" id="GO:0071978">
    <property type="term" value="P:bacterial-type flagellum-dependent swarming motility"/>
    <property type="evidence" value="ECO:0007669"/>
    <property type="project" value="TreeGrafter"/>
</dbReference>
<dbReference type="PANTHER" id="PTHR30435:SF19">
    <property type="entry name" value="FLAGELLAR BASAL-BODY ROD PROTEIN FLGG"/>
    <property type="match status" value="1"/>
</dbReference>
<organism evidence="8 9">
    <name type="scientific">Bosea vaviloviae</name>
    <dbReference type="NCBI Taxonomy" id="1526658"/>
    <lineage>
        <taxon>Bacteria</taxon>
        <taxon>Pseudomonadati</taxon>
        <taxon>Pseudomonadota</taxon>
        <taxon>Alphaproteobacteria</taxon>
        <taxon>Hyphomicrobiales</taxon>
        <taxon>Boseaceae</taxon>
        <taxon>Bosea</taxon>
    </lineage>
</organism>
<name>A0A0N1F6H2_9HYPH</name>
<dbReference type="NCBIfam" id="TIGR03506">
    <property type="entry name" value="FlgEFG_subfam"/>
    <property type="match status" value="1"/>
</dbReference>
<evidence type="ECO:0000256" key="2">
    <source>
        <dbReference type="ARBA" id="ARBA00009677"/>
    </source>
</evidence>
<dbReference type="EMBL" id="LGSZ01000009">
    <property type="protein sequence ID" value="KPH83029.1"/>
    <property type="molecule type" value="Genomic_DNA"/>
</dbReference>
<keyword evidence="8" id="KW-0282">Flagellum</keyword>
<evidence type="ECO:0000259" key="7">
    <source>
        <dbReference type="Pfam" id="PF22692"/>
    </source>
</evidence>
<evidence type="ECO:0000313" key="8">
    <source>
        <dbReference type="EMBL" id="KPH83029.1"/>
    </source>
</evidence>
<evidence type="ECO:0000313" key="9">
    <source>
        <dbReference type="Proteomes" id="UP000037822"/>
    </source>
</evidence>
<dbReference type="GO" id="GO:0030694">
    <property type="term" value="C:bacterial-type flagellum basal body, rod"/>
    <property type="evidence" value="ECO:0007669"/>
    <property type="project" value="UniProtKB-UniRule"/>
</dbReference>
<proteinExistence type="inferred from homology"/>
<evidence type="ECO:0000259" key="5">
    <source>
        <dbReference type="Pfam" id="PF00460"/>
    </source>
</evidence>
<keyword evidence="3 4" id="KW-0975">Bacterial flagellum</keyword>
<evidence type="ECO:0000256" key="4">
    <source>
        <dbReference type="RuleBase" id="RU362116"/>
    </source>
</evidence>
<dbReference type="InterPro" id="IPR001444">
    <property type="entry name" value="Flag_bb_rod_N"/>
</dbReference>
<dbReference type="SUPFAM" id="SSF117143">
    <property type="entry name" value="Flagellar hook protein flgE"/>
    <property type="match status" value="1"/>
</dbReference>
<dbReference type="Pfam" id="PF06429">
    <property type="entry name" value="Flg_bbr_C"/>
    <property type="match status" value="1"/>
</dbReference>
<keyword evidence="8" id="KW-0966">Cell projection</keyword>
<dbReference type="InterPro" id="IPR020013">
    <property type="entry name" value="Flagellar_FlgE/F/G"/>
</dbReference>
<dbReference type="Pfam" id="PF22692">
    <property type="entry name" value="LlgE_F_G_D1"/>
    <property type="match status" value="1"/>
</dbReference>
<dbReference type="RefSeq" id="WP_054207244.1">
    <property type="nucleotide sequence ID" value="NZ_LGSZ01000009.1"/>
</dbReference>
<dbReference type="InterPro" id="IPR053967">
    <property type="entry name" value="LlgE_F_G-like_D1"/>
</dbReference>
<feature type="domain" description="Flagellar basal-body/hook protein C-terminal" evidence="6">
    <location>
        <begin position="198"/>
        <end position="240"/>
    </location>
</feature>
<accession>A0A0N1F6H2</accession>
<sequence>MENALLVGLSRQIALARELDVIANNMANVGTNGFKARSARFNEFIMPKASAETFAPRDRPLSYVIDKGTPIDLSQGTVERTGNPLDVALRGDNYLAVQTAGGERYTRAGSLEINGRGQLVMQTGQPVLGEGGPITFGSSESNARIAADGTVSTDQGIRGKLRQVRFANPRALVSEGDNLFSSPTAPVAAGPEARLEAGAKEGSNVKAVIEMTRLIEVQRSYQSMATMMSKTDELRSKAISRLADQQA</sequence>
<comment type="caution">
    <text evidence="8">The sequence shown here is derived from an EMBL/GenBank/DDBJ whole genome shotgun (WGS) entry which is preliminary data.</text>
</comment>
<dbReference type="PANTHER" id="PTHR30435">
    <property type="entry name" value="FLAGELLAR PROTEIN"/>
    <property type="match status" value="1"/>
</dbReference>
<dbReference type="Proteomes" id="UP000037822">
    <property type="component" value="Unassembled WGS sequence"/>
</dbReference>
<reference evidence="8 9" key="1">
    <citation type="submission" date="2015-07" db="EMBL/GenBank/DDBJ databases">
        <title>Whole genome sequencing of Bosea vaviloviae isolated from cave pool.</title>
        <authorList>
            <person name="Tan N.E.H."/>
            <person name="Lee Y.P."/>
            <person name="Gan H.M."/>
            <person name="Barton H."/>
            <person name="Savka M.A."/>
        </authorList>
    </citation>
    <scope>NUCLEOTIDE SEQUENCE [LARGE SCALE GENOMIC DNA]</scope>
    <source>
        <strain evidence="8 9">SD260</strain>
    </source>
</reference>
<feature type="domain" description="Flagellar basal body rod protein N-terminal" evidence="5">
    <location>
        <begin position="5"/>
        <end position="35"/>
    </location>
</feature>
<comment type="subunit">
    <text evidence="4">The basal body constitutes a major portion of the flagellar organelle and consists of five rings (E,L,P,S, and M) mounted on a central rod. The rod consists of about 26 subunits of FlgG in the distal portion, and FlgB, FlgC and FlgF are thought to build up the proximal portion of the rod with about 6 subunits each.</text>
</comment>
<evidence type="ECO:0000259" key="6">
    <source>
        <dbReference type="Pfam" id="PF06429"/>
    </source>
</evidence>
<comment type="subcellular location">
    <subcellularLocation>
        <location evidence="1 4">Bacterial flagellum basal body</location>
    </subcellularLocation>
</comment>
<comment type="similarity">
    <text evidence="2 4">Belongs to the flagella basal body rod proteins family.</text>
</comment>
<dbReference type="OrthoDB" id="9804559at2"/>
<dbReference type="InterPro" id="IPR010930">
    <property type="entry name" value="Flg_bb/hook_C_dom"/>
</dbReference>
<protein>
    <recommendedName>
        <fullName evidence="4">Flagellar basal-body rod protein FlgF</fullName>
    </recommendedName>
</protein>
<dbReference type="NCBIfam" id="TIGR02490">
    <property type="entry name" value="flgF"/>
    <property type="match status" value="1"/>
</dbReference>
<dbReference type="AlphaFoldDB" id="A0A0N1F6H2"/>
<dbReference type="Pfam" id="PF00460">
    <property type="entry name" value="Flg_bb_rod"/>
    <property type="match status" value="1"/>
</dbReference>
<evidence type="ECO:0000256" key="3">
    <source>
        <dbReference type="ARBA" id="ARBA00023143"/>
    </source>
</evidence>
<gene>
    <name evidence="8" type="primary">flgF</name>
    <name evidence="8" type="ORF">AE618_01340</name>
</gene>
<keyword evidence="8" id="KW-0969">Cilium</keyword>
<keyword evidence="9" id="KW-1185">Reference proteome</keyword>
<dbReference type="InterPro" id="IPR012836">
    <property type="entry name" value="FlgF"/>
</dbReference>
<dbReference type="PATRIC" id="fig|1526658.3.peg.5194"/>